<organism evidence="3 4">
    <name type="scientific">Pelobium manganitolerans</name>
    <dbReference type="NCBI Taxonomy" id="1842495"/>
    <lineage>
        <taxon>Bacteria</taxon>
        <taxon>Pseudomonadati</taxon>
        <taxon>Bacteroidota</taxon>
        <taxon>Sphingobacteriia</taxon>
        <taxon>Sphingobacteriales</taxon>
        <taxon>Sphingobacteriaceae</taxon>
        <taxon>Pelobium</taxon>
    </lineage>
</organism>
<evidence type="ECO:0000256" key="2">
    <source>
        <dbReference type="SAM" id="SignalP"/>
    </source>
</evidence>
<feature type="region of interest" description="Disordered" evidence="1">
    <location>
        <begin position="146"/>
        <end position="166"/>
    </location>
</feature>
<dbReference type="AlphaFoldDB" id="A0A419S833"/>
<sequence>MKTITSFIVAGLIGYSMTAFGQTGKEHLEHPINSKKSELTIKSLSKGVKEYVQTEQKSKGHFIVHDSVTHKDLQLTLKKIHDDRLASLGDNVYFVCADFQGSDNNVYDVDIFMKWDGKVLSATDRKVHKVNGKERYTWYNEGNIWKTKPAGKKSDEHPKSEHPKSN</sequence>
<proteinExistence type="predicted"/>
<feature type="signal peptide" evidence="2">
    <location>
        <begin position="1"/>
        <end position="21"/>
    </location>
</feature>
<dbReference type="EMBL" id="MBTA01000008">
    <property type="protein sequence ID" value="RKD17634.1"/>
    <property type="molecule type" value="Genomic_DNA"/>
</dbReference>
<gene>
    <name evidence="3" type="ORF">BCY91_16675</name>
</gene>
<comment type="caution">
    <text evidence="3">The sequence shown here is derived from an EMBL/GenBank/DDBJ whole genome shotgun (WGS) entry which is preliminary data.</text>
</comment>
<reference evidence="3 4" key="1">
    <citation type="submission" date="2016-07" db="EMBL/GenBank/DDBJ databases">
        <title>Genome of Pelobium manganitolerans.</title>
        <authorList>
            <person name="Wu S."/>
            <person name="Wang G."/>
        </authorList>
    </citation>
    <scope>NUCLEOTIDE SEQUENCE [LARGE SCALE GENOMIC DNA]</scope>
    <source>
        <strain evidence="3 4">YS-25</strain>
    </source>
</reference>
<feature type="chain" id="PRO_5019374116" evidence="2">
    <location>
        <begin position="22"/>
        <end position="166"/>
    </location>
</feature>
<keyword evidence="4" id="KW-1185">Reference proteome</keyword>
<keyword evidence="2" id="KW-0732">Signal</keyword>
<evidence type="ECO:0000313" key="3">
    <source>
        <dbReference type="EMBL" id="RKD17634.1"/>
    </source>
</evidence>
<feature type="compositionally biased region" description="Basic and acidic residues" evidence="1">
    <location>
        <begin position="152"/>
        <end position="166"/>
    </location>
</feature>
<name>A0A419S833_9SPHI</name>
<evidence type="ECO:0000256" key="1">
    <source>
        <dbReference type="SAM" id="MobiDB-lite"/>
    </source>
</evidence>
<protein>
    <submittedName>
        <fullName evidence="3">Uncharacterized protein</fullName>
    </submittedName>
</protein>
<dbReference type="OrthoDB" id="9804872at2"/>
<dbReference type="Proteomes" id="UP000283433">
    <property type="component" value="Unassembled WGS sequence"/>
</dbReference>
<accession>A0A419S833</accession>
<evidence type="ECO:0000313" key="4">
    <source>
        <dbReference type="Proteomes" id="UP000283433"/>
    </source>
</evidence>
<dbReference type="RefSeq" id="WP_120181113.1">
    <property type="nucleotide sequence ID" value="NZ_MBTA01000008.1"/>
</dbReference>